<dbReference type="RefSeq" id="WP_311665920.1">
    <property type="nucleotide sequence ID" value="NZ_JAVREO010000003.1"/>
</dbReference>
<protein>
    <recommendedName>
        <fullName evidence="4">HEAT repeat domain-containing protein</fullName>
    </recommendedName>
</protein>
<sequence>MYDGVRRDWRWDQVDDRSWYLAWLVRELKLSRGPVIDQLAGDEEASARAGEVLESLALAGCEEAREGLREYVRTGEHWVRVLESVTARWPAEWWADLGEVARARIGGEAEPPWAAEPWTRFGIAVRARRFAPRPVLDGLDDEELLGLLADRATEDDVKVHALRTLRGRGPAEGLIPLVPGLGTPDGRWPLPALTRAVEDLGARAVPAARGWARDGRPWLARLGADVLADHGGPEVLPGLLAKLARQWAAPGWCGPDRTARRLARFGPKAAEAVPYLRRFWLVTPHSYERAAYLTALAAIDQGGLDLARAESLWDCEETARLLAVATAPDRPGTRGRIVESRDDPSETPEVRAAARARLAAAGAPPPR</sequence>
<name>A0ABU2JLZ7_9ACTN</name>
<gene>
    <name evidence="2" type="ORF">RM844_06825</name>
</gene>
<evidence type="ECO:0000313" key="3">
    <source>
        <dbReference type="Proteomes" id="UP001183410"/>
    </source>
</evidence>
<comment type="caution">
    <text evidence="2">The sequence shown here is derived from an EMBL/GenBank/DDBJ whole genome shotgun (WGS) entry which is preliminary data.</text>
</comment>
<evidence type="ECO:0000313" key="2">
    <source>
        <dbReference type="EMBL" id="MDT0266005.1"/>
    </source>
</evidence>
<keyword evidence="3" id="KW-1185">Reference proteome</keyword>
<accession>A0ABU2JLZ7</accession>
<evidence type="ECO:0000256" key="1">
    <source>
        <dbReference type="SAM" id="MobiDB-lite"/>
    </source>
</evidence>
<feature type="region of interest" description="Disordered" evidence="1">
    <location>
        <begin position="329"/>
        <end position="351"/>
    </location>
</feature>
<evidence type="ECO:0008006" key="4">
    <source>
        <dbReference type="Google" id="ProtNLM"/>
    </source>
</evidence>
<dbReference type="EMBL" id="JAVREO010000003">
    <property type="protein sequence ID" value="MDT0266005.1"/>
    <property type="molecule type" value="Genomic_DNA"/>
</dbReference>
<dbReference type="Proteomes" id="UP001183410">
    <property type="component" value="Unassembled WGS sequence"/>
</dbReference>
<organism evidence="2 3">
    <name type="scientific">Streptomyces chisholmiae</name>
    <dbReference type="NCBI Taxonomy" id="3075540"/>
    <lineage>
        <taxon>Bacteria</taxon>
        <taxon>Bacillati</taxon>
        <taxon>Actinomycetota</taxon>
        <taxon>Actinomycetes</taxon>
        <taxon>Kitasatosporales</taxon>
        <taxon>Streptomycetaceae</taxon>
        <taxon>Streptomyces</taxon>
    </lineage>
</organism>
<proteinExistence type="predicted"/>
<reference evidence="3" key="1">
    <citation type="submission" date="2023-07" db="EMBL/GenBank/DDBJ databases">
        <title>30 novel species of actinomycetes from the DSMZ collection.</title>
        <authorList>
            <person name="Nouioui I."/>
        </authorList>
    </citation>
    <scope>NUCLEOTIDE SEQUENCE [LARGE SCALE GENOMIC DNA]</scope>
    <source>
        <strain evidence="3">DSM 44915</strain>
    </source>
</reference>